<dbReference type="AlphaFoldDB" id="A0A939DA28"/>
<dbReference type="GO" id="GO:0016987">
    <property type="term" value="F:sigma factor activity"/>
    <property type="evidence" value="ECO:0007669"/>
    <property type="project" value="UniProtKB-KW"/>
</dbReference>
<dbReference type="InterPro" id="IPR007627">
    <property type="entry name" value="RNA_pol_sigma70_r2"/>
</dbReference>
<comment type="similarity">
    <text evidence="1">Belongs to the sigma-70 factor family. ECF subfamily.</text>
</comment>
<name>A0A939DA28_CLOAM</name>
<dbReference type="RefSeq" id="WP_206582327.1">
    <property type="nucleotide sequence ID" value="NZ_JAFJZZ010000003.1"/>
</dbReference>
<sequence>MNESNLIVNIQKGDSESFRKIFEEYELKAVRAAYLITGNQASAEDVVQEAFVTCYFEISRLKNPECFKTWFYRLLVRIAWRVAEKERKLVPVQHVYDEANGPGVKSVEQQYLESETSIQLYEQIQKLDKKKRDTIMLYYYCELSTKEIARVVGCLEGTVKSRLYFARKELKSSIDFMRLKEDRYYGKAESESVL</sequence>
<accession>A0A939DA28</accession>
<dbReference type="Pfam" id="PF08281">
    <property type="entry name" value="Sigma70_r4_2"/>
    <property type="match status" value="1"/>
</dbReference>
<feature type="domain" description="RNA polymerase sigma factor 70 region 4 type 2" evidence="6">
    <location>
        <begin position="119"/>
        <end position="170"/>
    </location>
</feature>
<dbReference type="PANTHER" id="PTHR43133:SF51">
    <property type="entry name" value="RNA POLYMERASE SIGMA FACTOR"/>
    <property type="match status" value="1"/>
</dbReference>
<dbReference type="PANTHER" id="PTHR43133">
    <property type="entry name" value="RNA POLYMERASE ECF-TYPE SIGMA FACTO"/>
    <property type="match status" value="1"/>
</dbReference>
<evidence type="ECO:0000313" key="7">
    <source>
        <dbReference type="EMBL" id="MBN7773493.1"/>
    </source>
</evidence>
<dbReference type="InterPro" id="IPR036388">
    <property type="entry name" value="WH-like_DNA-bd_sf"/>
</dbReference>
<comment type="caution">
    <text evidence="7">The sequence shown here is derived from an EMBL/GenBank/DDBJ whole genome shotgun (WGS) entry which is preliminary data.</text>
</comment>
<keyword evidence="8" id="KW-1185">Reference proteome</keyword>
<evidence type="ECO:0000256" key="3">
    <source>
        <dbReference type="ARBA" id="ARBA00023082"/>
    </source>
</evidence>
<proteinExistence type="inferred from homology"/>
<dbReference type="Proteomes" id="UP000664545">
    <property type="component" value="Unassembled WGS sequence"/>
</dbReference>
<gene>
    <name evidence="7" type="ORF">JYB65_08970</name>
</gene>
<reference evidence="7" key="1">
    <citation type="submission" date="2021-02" db="EMBL/GenBank/DDBJ databases">
        <title>Abyssanaerobacter marinus gen.nov., sp., nov, anaerobic bacterium isolated from the Onnuri vent field of Indian Ocean and suggestion of Mogibacteriaceae fam. nov., and proposal of reclassification of ambiguous this family's genus member.</title>
        <authorList>
            <person name="Kim Y.J."/>
            <person name="Yang J.-A."/>
        </authorList>
    </citation>
    <scope>NUCLEOTIDE SEQUENCE</scope>
    <source>
        <strain evidence="7">DSM 2634</strain>
    </source>
</reference>
<dbReference type="GO" id="GO:0003677">
    <property type="term" value="F:DNA binding"/>
    <property type="evidence" value="ECO:0007669"/>
    <property type="project" value="InterPro"/>
</dbReference>
<dbReference type="Gene3D" id="1.10.1740.10">
    <property type="match status" value="1"/>
</dbReference>
<dbReference type="InterPro" id="IPR039425">
    <property type="entry name" value="RNA_pol_sigma-70-like"/>
</dbReference>
<dbReference type="GO" id="GO:0006352">
    <property type="term" value="P:DNA-templated transcription initiation"/>
    <property type="evidence" value="ECO:0007669"/>
    <property type="project" value="InterPro"/>
</dbReference>
<dbReference type="EMBL" id="JAFJZZ010000003">
    <property type="protein sequence ID" value="MBN7773493.1"/>
    <property type="molecule type" value="Genomic_DNA"/>
</dbReference>
<evidence type="ECO:0000259" key="5">
    <source>
        <dbReference type="Pfam" id="PF04542"/>
    </source>
</evidence>
<evidence type="ECO:0000259" key="6">
    <source>
        <dbReference type="Pfam" id="PF08281"/>
    </source>
</evidence>
<feature type="domain" description="RNA polymerase sigma-70 region 2" evidence="5">
    <location>
        <begin position="22"/>
        <end position="78"/>
    </location>
</feature>
<dbReference type="Pfam" id="PF04542">
    <property type="entry name" value="Sigma70_r2"/>
    <property type="match status" value="1"/>
</dbReference>
<keyword evidence="3" id="KW-0731">Sigma factor</keyword>
<organism evidence="7 8">
    <name type="scientific">Clostridium aminobutyricum</name>
    <dbReference type="NCBI Taxonomy" id="33953"/>
    <lineage>
        <taxon>Bacteria</taxon>
        <taxon>Bacillati</taxon>
        <taxon>Bacillota</taxon>
        <taxon>Clostridia</taxon>
        <taxon>Eubacteriales</taxon>
        <taxon>Clostridiaceae</taxon>
        <taxon>Clostridium</taxon>
    </lineage>
</organism>
<evidence type="ECO:0000313" key="8">
    <source>
        <dbReference type="Proteomes" id="UP000664545"/>
    </source>
</evidence>
<dbReference type="InterPro" id="IPR014284">
    <property type="entry name" value="RNA_pol_sigma-70_dom"/>
</dbReference>
<keyword evidence="2" id="KW-0805">Transcription regulation</keyword>
<dbReference type="InterPro" id="IPR013249">
    <property type="entry name" value="RNA_pol_sigma70_r4_t2"/>
</dbReference>
<dbReference type="SUPFAM" id="SSF88659">
    <property type="entry name" value="Sigma3 and sigma4 domains of RNA polymerase sigma factors"/>
    <property type="match status" value="1"/>
</dbReference>
<dbReference type="Gene3D" id="1.10.10.10">
    <property type="entry name" value="Winged helix-like DNA-binding domain superfamily/Winged helix DNA-binding domain"/>
    <property type="match status" value="1"/>
</dbReference>
<evidence type="ECO:0000256" key="1">
    <source>
        <dbReference type="ARBA" id="ARBA00010641"/>
    </source>
</evidence>
<evidence type="ECO:0000256" key="4">
    <source>
        <dbReference type="ARBA" id="ARBA00023163"/>
    </source>
</evidence>
<keyword evidence="4" id="KW-0804">Transcription</keyword>
<evidence type="ECO:0000256" key="2">
    <source>
        <dbReference type="ARBA" id="ARBA00023015"/>
    </source>
</evidence>
<dbReference type="NCBIfam" id="TIGR02937">
    <property type="entry name" value="sigma70-ECF"/>
    <property type="match status" value="1"/>
</dbReference>
<dbReference type="CDD" id="cd06171">
    <property type="entry name" value="Sigma70_r4"/>
    <property type="match status" value="1"/>
</dbReference>
<dbReference type="InterPro" id="IPR013324">
    <property type="entry name" value="RNA_pol_sigma_r3/r4-like"/>
</dbReference>
<protein>
    <submittedName>
        <fullName evidence="7">RNA polymerase sigma factor</fullName>
    </submittedName>
</protein>
<dbReference type="InterPro" id="IPR013325">
    <property type="entry name" value="RNA_pol_sigma_r2"/>
</dbReference>
<dbReference type="SUPFAM" id="SSF88946">
    <property type="entry name" value="Sigma2 domain of RNA polymerase sigma factors"/>
    <property type="match status" value="1"/>
</dbReference>